<dbReference type="GO" id="GO:0036104">
    <property type="term" value="P:Kdo2-lipid A biosynthetic process"/>
    <property type="evidence" value="ECO:0007669"/>
    <property type="project" value="UniProtKB-UniRule"/>
</dbReference>
<comment type="catalytic activity">
    <reaction evidence="9">
        <text>an alpha-Kdo-(2-&gt;4)-alpha-Kdo-(2-&gt;6)-lipid IVA + a fatty acyl-[ACP] = an alpha-Kdo-(2-&gt;4)-alpha-Kdo-(2-&gt;6)-(acyl)-lipid IVA + holo-[ACP]</text>
        <dbReference type="Rhea" id="RHEA:69396"/>
        <dbReference type="Rhea" id="RHEA-COMP:9685"/>
        <dbReference type="Rhea" id="RHEA-COMP:14125"/>
        <dbReference type="ChEBI" id="CHEBI:64479"/>
        <dbReference type="ChEBI" id="CHEBI:138651"/>
        <dbReference type="ChEBI" id="CHEBI:176429"/>
        <dbReference type="ChEBI" id="CHEBI:176430"/>
        <dbReference type="EC" id="2.3.1.241"/>
    </reaction>
</comment>
<dbReference type="NCBIfam" id="TIGR02207">
    <property type="entry name" value="lipid_A_htrB"/>
    <property type="match status" value="1"/>
</dbReference>
<dbReference type="UniPathway" id="UPA00360">
    <property type="reaction ID" value="UER00485"/>
</dbReference>
<proteinExistence type="inferred from homology"/>
<sequence length="306" mass="36071">MAFETPRFHWHFLSPRFWPLWLGLGISWLVVQLPYRVLLVIGRKLGRLMLRYGHRRARIARKNIELCFPGLSAAEREDLLIRNFESMGIGALEVGMSWWWPKRRLYRLFEVEGGEHLKAIKEQGALMLCLHFSTLEVGAAFLCYFAGIDGMYRKHRNPLFDWVQQRGRIRHSPQGETIEREDVRTMIRRLRQKRRIWYAPDQDYGPKQSLFVPFFGVTAATVTATSRFARLGNARVLPCFQTRLPDGKGYRLRILPPLENFPGEDEAADARRINELIEAEVRKQPEQYMWLHRRFKTRPPGEPSFY</sequence>
<organism evidence="10 11">
    <name type="scientific">Aestuariirhabdus litorea</name>
    <dbReference type="NCBI Taxonomy" id="2528527"/>
    <lineage>
        <taxon>Bacteria</taxon>
        <taxon>Pseudomonadati</taxon>
        <taxon>Pseudomonadota</taxon>
        <taxon>Gammaproteobacteria</taxon>
        <taxon>Oceanospirillales</taxon>
        <taxon>Aestuariirhabdaceae</taxon>
        <taxon>Aestuariirhabdus</taxon>
    </lineage>
</organism>
<dbReference type="Proteomes" id="UP000280792">
    <property type="component" value="Unassembled WGS sequence"/>
</dbReference>
<dbReference type="PIRSF" id="PIRSF026649">
    <property type="entry name" value="MsbB"/>
    <property type="match status" value="1"/>
</dbReference>
<dbReference type="EC" id="2.3.1.241" evidence="9"/>
<protein>
    <recommendedName>
        <fullName evidence="9">Lipid A biosynthesis acyltransferase</fullName>
        <ecNumber evidence="9">2.3.1.241</ecNumber>
    </recommendedName>
    <alternativeName>
        <fullName evidence="9">Kdo(2)-lipid IV(A) acyltransferase</fullName>
    </alternativeName>
</protein>
<evidence type="ECO:0000256" key="4">
    <source>
        <dbReference type="ARBA" id="ARBA00022692"/>
    </source>
</evidence>
<keyword evidence="1 9" id="KW-1003">Cell membrane</keyword>
<keyword evidence="3 9" id="KW-0808">Transferase</keyword>
<evidence type="ECO:0000256" key="5">
    <source>
        <dbReference type="ARBA" id="ARBA00022985"/>
    </source>
</evidence>
<gene>
    <name evidence="9 10" type="primary">lpxL</name>
    <name evidence="10" type="ORF">D0544_03565</name>
</gene>
<comment type="caution">
    <text evidence="10">The sequence shown here is derived from an EMBL/GenBank/DDBJ whole genome shotgun (WGS) entry which is preliminary data.</text>
</comment>
<name>A0A3P3VP63_9GAMM</name>
<reference evidence="10 11" key="2">
    <citation type="submission" date="2018-12" db="EMBL/GenBank/DDBJ databases">
        <title>Simiduia agarivorans gen. nov., sp. nov., a marine, agarolytic bacterium isolated from shallow coastal water from Keelung, Taiwan.</title>
        <authorList>
            <person name="Shieh W.Y."/>
        </authorList>
    </citation>
    <scope>NUCLEOTIDE SEQUENCE [LARGE SCALE GENOMIC DNA]</scope>
    <source>
        <strain evidence="10 11">GTF-13</strain>
    </source>
</reference>
<comment type="caution">
    <text evidence="9">Lacks conserved residue(s) required for the propagation of feature annotation.</text>
</comment>
<comment type="similarity">
    <text evidence="9">Belongs to the LpxL/LpxM/LpxP family.</text>
</comment>
<evidence type="ECO:0000256" key="3">
    <source>
        <dbReference type="ARBA" id="ARBA00022679"/>
    </source>
</evidence>
<feature type="short sequence motif" description="HXXXXD motif" evidence="9">
    <location>
        <begin position="131"/>
        <end position="136"/>
    </location>
</feature>
<dbReference type="CDD" id="cd07984">
    <property type="entry name" value="LPLAT_LABLAT-like"/>
    <property type="match status" value="1"/>
</dbReference>
<evidence type="ECO:0000256" key="6">
    <source>
        <dbReference type="ARBA" id="ARBA00022989"/>
    </source>
</evidence>
<dbReference type="InterPro" id="IPR011920">
    <property type="entry name" value="Lipid_A_LpxL_LpxP"/>
</dbReference>
<dbReference type="GO" id="GO:0009245">
    <property type="term" value="P:lipid A biosynthetic process"/>
    <property type="evidence" value="ECO:0007669"/>
    <property type="project" value="InterPro"/>
</dbReference>
<evidence type="ECO:0000256" key="1">
    <source>
        <dbReference type="ARBA" id="ARBA00022475"/>
    </source>
</evidence>
<keyword evidence="5 9" id="KW-0448">Lipopolysaccharide biosynthesis</keyword>
<dbReference type="GO" id="GO:0008913">
    <property type="term" value="F:Kdo2-lipid IVA acyltransferase activity"/>
    <property type="evidence" value="ECO:0007669"/>
    <property type="project" value="UniProtKB-EC"/>
</dbReference>
<feature type="transmembrane region" description="Helical" evidence="9">
    <location>
        <begin position="125"/>
        <end position="147"/>
    </location>
</feature>
<keyword evidence="4 9" id="KW-0812">Transmembrane</keyword>
<accession>A0A3P3VP63</accession>
<evidence type="ECO:0000256" key="8">
    <source>
        <dbReference type="ARBA" id="ARBA00023315"/>
    </source>
</evidence>
<evidence type="ECO:0000256" key="9">
    <source>
        <dbReference type="HAMAP-Rule" id="MF_01942"/>
    </source>
</evidence>
<keyword evidence="8 9" id="KW-0012">Acyltransferase</keyword>
<keyword evidence="11" id="KW-1185">Reference proteome</keyword>
<dbReference type="RefSeq" id="WP_125014630.1">
    <property type="nucleotide sequence ID" value="NZ_QWEZ01000001.1"/>
</dbReference>
<comment type="pathway">
    <text evidence="9">Bacterial outer membrane biogenesis; lipopolysaccharide biosynthesis.</text>
</comment>
<keyword evidence="6 9" id="KW-1133">Transmembrane helix</keyword>
<reference evidence="10 11" key="1">
    <citation type="submission" date="2018-08" db="EMBL/GenBank/DDBJ databases">
        <authorList>
            <person name="Khan S.A."/>
        </authorList>
    </citation>
    <scope>NUCLEOTIDE SEQUENCE [LARGE SCALE GENOMIC DNA]</scope>
    <source>
        <strain evidence="10 11">GTF-13</strain>
    </source>
</reference>
<comment type="subcellular location">
    <subcellularLocation>
        <location evidence="9">Cell inner membrane</location>
        <topology evidence="9">Single-pass membrane protein</topology>
    </subcellularLocation>
</comment>
<dbReference type="AlphaFoldDB" id="A0A3P3VP63"/>
<keyword evidence="2 9" id="KW-0997">Cell inner membrane</keyword>
<dbReference type="GO" id="GO:0005886">
    <property type="term" value="C:plasma membrane"/>
    <property type="evidence" value="ECO:0007669"/>
    <property type="project" value="UniProtKB-SubCell"/>
</dbReference>
<dbReference type="PANTHER" id="PTHR30606:SF9">
    <property type="entry name" value="LIPID A BIOSYNTHESIS LAUROYLTRANSFERASE"/>
    <property type="match status" value="1"/>
</dbReference>
<evidence type="ECO:0000313" key="10">
    <source>
        <dbReference type="EMBL" id="RRJ84204.1"/>
    </source>
</evidence>
<dbReference type="EMBL" id="QWEZ01000001">
    <property type="protein sequence ID" value="RRJ84204.1"/>
    <property type="molecule type" value="Genomic_DNA"/>
</dbReference>
<comment type="pathway">
    <text evidence="9">Glycolipid biosynthesis; KDO(2)-lipid A biosynthesis; KDO(2)-lipid A from CMP-3-deoxy-D-manno-octulosonate and lipid IV(A): step 3/4.</text>
</comment>
<dbReference type="InterPro" id="IPR004960">
    <property type="entry name" value="LipA_acyltrans"/>
</dbReference>
<dbReference type="PANTHER" id="PTHR30606">
    <property type="entry name" value="LIPID A BIOSYNTHESIS LAUROYL ACYLTRANSFERASE"/>
    <property type="match status" value="1"/>
</dbReference>
<keyword evidence="7 9" id="KW-0472">Membrane</keyword>
<dbReference type="GO" id="GO:0009103">
    <property type="term" value="P:lipopolysaccharide biosynthetic process"/>
    <property type="evidence" value="ECO:0007669"/>
    <property type="project" value="UniProtKB-UniRule"/>
</dbReference>
<comment type="function">
    <text evidence="9">Catalyzes the transfer of an acyl chain from an acyl-[acyl-carrier-protein] (ACP) to a Kdo(2)-lipid IV(A) to form a Kdo(2)-(acyl)-lipid IV(A).</text>
</comment>
<feature type="transmembrane region" description="Helical" evidence="9">
    <location>
        <begin position="20"/>
        <end position="41"/>
    </location>
</feature>
<evidence type="ECO:0000256" key="7">
    <source>
        <dbReference type="ARBA" id="ARBA00023136"/>
    </source>
</evidence>
<dbReference type="UniPathway" id="UPA00030"/>
<dbReference type="Pfam" id="PF03279">
    <property type="entry name" value="Lip_A_acyltrans"/>
    <property type="match status" value="1"/>
</dbReference>
<evidence type="ECO:0000256" key="2">
    <source>
        <dbReference type="ARBA" id="ARBA00022519"/>
    </source>
</evidence>
<evidence type="ECO:0000313" key="11">
    <source>
        <dbReference type="Proteomes" id="UP000280792"/>
    </source>
</evidence>
<dbReference type="HAMAP" id="MF_01942">
    <property type="entry name" value="Lipid_A_LpxL_LpxP"/>
    <property type="match status" value="1"/>
</dbReference>